<reference evidence="3" key="1">
    <citation type="journal article" date="2019" name="Int. J. Syst. Evol. Microbiol.">
        <title>The Global Catalogue of Microorganisms (GCM) 10K type strain sequencing project: providing services to taxonomists for standard genome sequencing and annotation.</title>
        <authorList>
            <consortium name="The Broad Institute Genomics Platform"/>
            <consortium name="The Broad Institute Genome Sequencing Center for Infectious Disease"/>
            <person name="Wu L."/>
            <person name="Ma J."/>
        </authorList>
    </citation>
    <scope>NUCLEOTIDE SEQUENCE [LARGE SCALE GENOMIC DNA]</scope>
    <source>
        <strain evidence="3">KCTC 3950</strain>
    </source>
</reference>
<dbReference type="PANTHER" id="PTHR38011:SF11">
    <property type="entry name" value="2,5-DIAMINO-6-RIBOSYLAMINO-4(3H)-PYRIMIDINONE 5'-PHOSPHATE REDUCTASE"/>
    <property type="match status" value="1"/>
</dbReference>
<evidence type="ECO:0000259" key="1">
    <source>
        <dbReference type="Pfam" id="PF01872"/>
    </source>
</evidence>
<dbReference type="InterPro" id="IPR002734">
    <property type="entry name" value="RibDG_C"/>
</dbReference>
<dbReference type="InterPro" id="IPR024072">
    <property type="entry name" value="DHFR-like_dom_sf"/>
</dbReference>
<dbReference type="EMBL" id="JBHUME010000002">
    <property type="protein sequence ID" value="MFD2611052.1"/>
    <property type="molecule type" value="Genomic_DNA"/>
</dbReference>
<name>A0ABW5PAA9_9BACL</name>
<dbReference type="Pfam" id="PF01872">
    <property type="entry name" value="RibD_C"/>
    <property type="match status" value="1"/>
</dbReference>
<gene>
    <name evidence="2" type="ORF">ACFSUF_01285</name>
</gene>
<dbReference type="InterPro" id="IPR050765">
    <property type="entry name" value="Riboflavin_Biosynth_HTPR"/>
</dbReference>
<organism evidence="2 3">
    <name type="scientific">Paenibacillus gansuensis</name>
    <dbReference type="NCBI Taxonomy" id="306542"/>
    <lineage>
        <taxon>Bacteria</taxon>
        <taxon>Bacillati</taxon>
        <taxon>Bacillota</taxon>
        <taxon>Bacilli</taxon>
        <taxon>Bacillales</taxon>
        <taxon>Paenibacillaceae</taxon>
        <taxon>Paenibacillus</taxon>
    </lineage>
</organism>
<evidence type="ECO:0000313" key="3">
    <source>
        <dbReference type="Proteomes" id="UP001597541"/>
    </source>
</evidence>
<keyword evidence="3" id="KW-1185">Reference proteome</keyword>
<evidence type="ECO:0000313" key="2">
    <source>
        <dbReference type="EMBL" id="MFD2611052.1"/>
    </source>
</evidence>
<comment type="caution">
    <text evidence="2">The sequence shown here is derived from an EMBL/GenBank/DDBJ whole genome shotgun (WGS) entry which is preliminary data.</text>
</comment>
<accession>A0ABW5PAA9</accession>
<dbReference type="Proteomes" id="UP001597541">
    <property type="component" value="Unassembled WGS sequence"/>
</dbReference>
<dbReference type="SUPFAM" id="SSF53597">
    <property type="entry name" value="Dihydrofolate reductase-like"/>
    <property type="match status" value="1"/>
</dbReference>
<dbReference type="PANTHER" id="PTHR38011">
    <property type="entry name" value="DIHYDROFOLATE REDUCTASE FAMILY PROTEIN (AFU_ORTHOLOGUE AFUA_8G06820)"/>
    <property type="match status" value="1"/>
</dbReference>
<dbReference type="Gene3D" id="3.40.430.10">
    <property type="entry name" value="Dihydrofolate Reductase, subunit A"/>
    <property type="match status" value="1"/>
</dbReference>
<sequence>MRKLIAQELVSMDGFFAGPNGEIDWHNVDDEYSEYAKDFLDTLDVLLFGRVTYQLMEDYWITASGDIAHKMNTLPKIVFSKTLKNVGWQNTRLVVDHVVDEIKNLKSQSGKDLAILGSGDLVSYLMNAGLIDEYQITVVPVVMGTGKPLFKDIHDRVNMKLLKSKTLRSGSVQLFYQPLGREGLS</sequence>
<proteinExistence type="predicted"/>
<feature type="domain" description="Bacterial bifunctional deaminase-reductase C-terminal" evidence="1">
    <location>
        <begin position="2"/>
        <end position="170"/>
    </location>
</feature>
<protein>
    <submittedName>
        <fullName evidence="2">Dihydrofolate reductase family protein</fullName>
    </submittedName>
</protein>
<dbReference type="RefSeq" id="WP_377599327.1">
    <property type="nucleotide sequence ID" value="NZ_JBHUME010000002.1"/>
</dbReference>